<comment type="caution">
    <text evidence="1">The sequence shown here is derived from an EMBL/GenBank/DDBJ whole genome shotgun (WGS) entry which is preliminary data.</text>
</comment>
<name>A0ACB8YDH7_ARCLA</name>
<reference evidence="1 2" key="2">
    <citation type="journal article" date="2022" name="Mol. Ecol. Resour.">
        <title>The genomes of chicory, endive, great burdock and yacon provide insights into Asteraceae paleo-polyploidization history and plant inulin production.</title>
        <authorList>
            <person name="Fan W."/>
            <person name="Wang S."/>
            <person name="Wang H."/>
            <person name="Wang A."/>
            <person name="Jiang F."/>
            <person name="Liu H."/>
            <person name="Zhao H."/>
            <person name="Xu D."/>
            <person name="Zhang Y."/>
        </authorList>
    </citation>
    <scope>NUCLEOTIDE SEQUENCE [LARGE SCALE GENOMIC DNA]</scope>
    <source>
        <strain evidence="2">cv. Niubang</strain>
    </source>
</reference>
<reference evidence="2" key="1">
    <citation type="journal article" date="2022" name="Mol. Ecol. Resour.">
        <title>The genomes of chicory, endive, great burdock and yacon provide insights into Asteraceae palaeo-polyploidization history and plant inulin production.</title>
        <authorList>
            <person name="Fan W."/>
            <person name="Wang S."/>
            <person name="Wang H."/>
            <person name="Wang A."/>
            <person name="Jiang F."/>
            <person name="Liu H."/>
            <person name="Zhao H."/>
            <person name="Xu D."/>
            <person name="Zhang Y."/>
        </authorList>
    </citation>
    <scope>NUCLEOTIDE SEQUENCE [LARGE SCALE GENOMIC DNA]</scope>
    <source>
        <strain evidence="2">cv. Niubang</strain>
    </source>
</reference>
<evidence type="ECO:0000313" key="1">
    <source>
        <dbReference type="EMBL" id="KAI3681668.1"/>
    </source>
</evidence>
<organism evidence="1 2">
    <name type="scientific">Arctium lappa</name>
    <name type="common">Greater burdock</name>
    <name type="synonym">Lappa major</name>
    <dbReference type="NCBI Taxonomy" id="4217"/>
    <lineage>
        <taxon>Eukaryota</taxon>
        <taxon>Viridiplantae</taxon>
        <taxon>Streptophyta</taxon>
        <taxon>Embryophyta</taxon>
        <taxon>Tracheophyta</taxon>
        <taxon>Spermatophyta</taxon>
        <taxon>Magnoliopsida</taxon>
        <taxon>eudicotyledons</taxon>
        <taxon>Gunneridae</taxon>
        <taxon>Pentapetalae</taxon>
        <taxon>asterids</taxon>
        <taxon>campanulids</taxon>
        <taxon>Asterales</taxon>
        <taxon>Asteraceae</taxon>
        <taxon>Carduoideae</taxon>
        <taxon>Cardueae</taxon>
        <taxon>Arctiinae</taxon>
        <taxon>Arctium</taxon>
    </lineage>
</organism>
<sequence>MASDPYKFLNITLNSDGSLTRPDFYPPTPPTPQLTTDSQLTLSKDIPLNPTTATFLRLFRPVSPPNRKLPIIVYFHGGGFIFLTATALPLHLTCSDISSHSPAIVITLDYRLAPEHRLPAAYDDGVDAIRWVRDQALRSKIDGCDEWLTDLADFSKVYLMGSSAGGNLTYNAALRALDFDLDPITIVGLIIDQPFFGGVERTEAELRRVNDHIIPLVATDLMWSLALPLGSDRDHEYCNPLRDLDRSFNEKIKRLPTCLIRVNGDDPMVDRQKEFVKMLEARGVHVTRKFYDEGHHGVEILDPQKAQILYDDVKGFIWN</sequence>
<gene>
    <name evidence="1" type="ORF">L6452_36470</name>
</gene>
<evidence type="ECO:0000313" key="2">
    <source>
        <dbReference type="Proteomes" id="UP001055879"/>
    </source>
</evidence>
<proteinExistence type="predicted"/>
<protein>
    <submittedName>
        <fullName evidence="1">Uncharacterized protein</fullName>
    </submittedName>
</protein>
<dbReference type="EMBL" id="CM042059">
    <property type="protein sequence ID" value="KAI3681668.1"/>
    <property type="molecule type" value="Genomic_DNA"/>
</dbReference>
<dbReference type="Proteomes" id="UP001055879">
    <property type="component" value="Linkage Group LG13"/>
</dbReference>
<accession>A0ACB8YDH7</accession>
<keyword evidence="2" id="KW-1185">Reference proteome</keyword>